<feature type="region of interest" description="Disordered" evidence="1">
    <location>
        <begin position="233"/>
        <end position="280"/>
    </location>
</feature>
<feature type="region of interest" description="Disordered" evidence="1">
    <location>
        <begin position="102"/>
        <end position="125"/>
    </location>
</feature>
<name>A0ABQ5GWA1_9ASTR</name>
<gene>
    <name evidence="2" type="ORF">Tco_1053901</name>
</gene>
<feature type="region of interest" description="Disordered" evidence="1">
    <location>
        <begin position="30"/>
        <end position="50"/>
    </location>
</feature>
<proteinExistence type="predicted"/>
<evidence type="ECO:0000313" key="3">
    <source>
        <dbReference type="Proteomes" id="UP001151760"/>
    </source>
</evidence>
<dbReference type="Proteomes" id="UP001151760">
    <property type="component" value="Unassembled WGS sequence"/>
</dbReference>
<reference evidence="2" key="2">
    <citation type="submission" date="2022-01" db="EMBL/GenBank/DDBJ databases">
        <authorList>
            <person name="Yamashiro T."/>
            <person name="Shiraishi A."/>
            <person name="Satake H."/>
            <person name="Nakayama K."/>
        </authorList>
    </citation>
    <scope>NUCLEOTIDE SEQUENCE</scope>
</reference>
<feature type="compositionally biased region" description="Gly residues" evidence="1">
    <location>
        <begin position="238"/>
        <end position="274"/>
    </location>
</feature>
<comment type="caution">
    <text evidence="2">The sequence shown here is derived from an EMBL/GenBank/DDBJ whole genome shotgun (WGS) entry which is preliminary data.</text>
</comment>
<keyword evidence="3" id="KW-1185">Reference proteome</keyword>
<dbReference type="EMBL" id="BQNB010018909">
    <property type="protein sequence ID" value="GJT79559.1"/>
    <property type="molecule type" value="Genomic_DNA"/>
</dbReference>
<evidence type="ECO:0000313" key="2">
    <source>
        <dbReference type="EMBL" id="GJT79559.1"/>
    </source>
</evidence>
<evidence type="ECO:0000256" key="1">
    <source>
        <dbReference type="SAM" id="MobiDB-lite"/>
    </source>
</evidence>
<sequence length="280" mass="30106">MKPTPSSGMRPSHHLCLLVPSVHRSFAAISDRPSHDSSSTSPRKRSRSPAAFVPLSSPILVALSYARADLLPSPKRISSLESATNLEGCSEDSFEPYVPREAGLGVDFEDESSEPSRSRGDDLEEDVDVVRNRGIDARVVVEAIDREEIETGMRGPIKVRVDRVTHPVVANDIPEPTQEGAVEAIDSVQRDQGYMIIATGQQSADKLERIRELERDNMRFRDMMDVEEISRNEVNGNGVSGNGVNGNGGNGNGGNGNGGNRNGNGNRGGNGYNLGGFVPA</sequence>
<protein>
    <submittedName>
        <fullName evidence="2">Uncharacterized protein</fullName>
    </submittedName>
</protein>
<reference evidence="2" key="1">
    <citation type="journal article" date="2022" name="Int. J. Mol. Sci.">
        <title>Draft Genome of Tanacetum Coccineum: Genomic Comparison of Closely Related Tanacetum-Family Plants.</title>
        <authorList>
            <person name="Yamashiro T."/>
            <person name="Shiraishi A."/>
            <person name="Nakayama K."/>
            <person name="Satake H."/>
        </authorList>
    </citation>
    <scope>NUCLEOTIDE SEQUENCE</scope>
</reference>
<accession>A0ABQ5GWA1</accession>
<organism evidence="2 3">
    <name type="scientific">Tanacetum coccineum</name>
    <dbReference type="NCBI Taxonomy" id="301880"/>
    <lineage>
        <taxon>Eukaryota</taxon>
        <taxon>Viridiplantae</taxon>
        <taxon>Streptophyta</taxon>
        <taxon>Embryophyta</taxon>
        <taxon>Tracheophyta</taxon>
        <taxon>Spermatophyta</taxon>
        <taxon>Magnoliopsida</taxon>
        <taxon>eudicotyledons</taxon>
        <taxon>Gunneridae</taxon>
        <taxon>Pentapetalae</taxon>
        <taxon>asterids</taxon>
        <taxon>campanulids</taxon>
        <taxon>Asterales</taxon>
        <taxon>Asteraceae</taxon>
        <taxon>Asteroideae</taxon>
        <taxon>Anthemideae</taxon>
        <taxon>Anthemidinae</taxon>
        <taxon>Tanacetum</taxon>
    </lineage>
</organism>